<comment type="similarity">
    <text evidence="5">Belongs to the EXORDIUM family.</text>
</comment>
<evidence type="ECO:0000256" key="6">
    <source>
        <dbReference type="SAM" id="MobiDB-lite"/>
    </source>
</evidence>
<evidence type="ECO:0008006" key="10">
    <source>
        <dbReference type="Google" id="ProtNLM"/>
    </source>
</evidence>
<keyword evidence="7" id="KW-0472">Membrane</keyword>
<evidence type="ECO:0000256" key="1">
    <source>
        <dbReference type="ARBA" id="ARBA00004271"/>
    </source>
</evidence>
<feature type="transmembrane region" description="Helical" evidence="7">
    <location>
        <begin position="68"/>
        <end position="90"/>
    </location>
</feature>
<evidence type="ECO:0000256" key="2">
    <source>
        <dbReference type="ARBA" id="ARBA00022523"/>
    </source>
</evidence>
<dbReference type="InterPro" id="IPR006766">
    <property type="entry name" value="EXORDIUM-like"/>
</dbReference>
<evidence type="ECO:0000256" key="4">
    <source>
        <dbReference type="ARBA" id="ARBA00022729"/>
    </source>
</evidence>
<keyword evidence="4" id="KW-0732">Signal</keyword>
<evidence type="ECO:0000313" key="9">
    <source>
        <dbReference type="Proteomes" id="UP000287651"/>
    </source>
</evidence>
<feature type="transmembrane region" description="Helical" evidence="7">
    <location>
        <begin position="37"/>
        <end position="56"/>
    </location>
</feature>
<feature type="region of interest" description="Disordered" evidence="6">
    <location>
        <begin position="95"/>
        <end position="120"/>
    </location>
</feature>
<evidence type="ECO:0000256" key="7">
    <source>
        <dbReference type="SAM" id="Phobius"/>
    </source>
</evidence>
<keyword evidence="7" id="KW-0812">Transmembrane</keyword>
<keyword evidence="3" id="KW-0964">Secreted</keyword>
<proteinExistence type="inferred from homology"/>
<protein>
    <recommendedName>
        <fullName evidence="10">Protein EXORDIUM-like 5</fullName>
    </recommendedName>
</protein>
<dbReference type="PANTHER" id="PTHR31279">
    <property type="entry name" value="PROTEIN EXORDIUM-LIKE 5"/>
    <property type="match status" value="1"/>
</dbReference>
<comment type="caution">
    <text evidence="8">The sequence shown here is derived from an EMBL/GenBank/DDBJ whole genome shotgun (WGS) entry which is preliminary data.</text>
</comment>
<evidence type="ECO:0000313" key="8">
    <source>
        <dbReference type="EMBL" id="RRT34104.1"/>
    </source>
</evidence>
<dbReference type="EMBL" id="AMZH03027560">
    <property type="protein sequence ID" value="RRT34104.1"/>
    <property type="molecule type" value="Genomic_DNA"/>
</dbReference>
<dbReference type="Pfam" id="PF04674">
    <property type="entry name" value="Phi_1"/>
    <property type="match status" value="1"/>
</dbReference>
<keyword evidence="2" id="KW-0052">Apoplast</keyword>
<name>A0A426X3T8_ENSVE</name>
<dbReference type="Proteomes" id="UP000287651">
    <property type="component" value="Unassembled WGS sequence"/>
</dbReference>
<gene>
    <name evidence="8" type="ORF">B296_00053103</name>
</gene>
<evidence type="ECO:0000256" key="5">
    <source>
        <dbReference type="ARBA" id="ARBA00023591"/>
    </source>
</evidence>
<evidence type="ECO:0000256" key="3">
    <source>
        <dbReference type="ARBA" id="ARBA00022525"/>
    </source>
</evidence>
<sequence>MGAPTRQLSPALFLCQPIPFFSKSSFLTLTLTRSPTVFYLPFLSIYISHALLTSLCHRHPELHKPSNMICNLSLLLLLLLPTLLLAALPFPHGGKGKADPQVSRMSSKPGDDSGGLLSSSKRYEGSSDLVHLRYHMGPVLSSPINLYLIWYGPWPAALQAPLRDFLLSLSDPAPPPPSAAQWWSTVALYSDQTGANVSHRVAVAAEAHLPRLPRGASLSRLAVQLVIADALAAGSLPVDHGRGAYLVLTAPGVTVQDFCRAACGFHYFTFPSLVGHTLPYAWVGHSGLQCPDVCAYPFAVPTYMAGVGAMRPPNGDVGVDGMVSVLAHELAELATNPLINAWYAGEDPTAPTEIADLCEGVYGSGGGGGYTGQVSKDELGRSYNLNGRNGRRFLVQWVWSPVVKACRGPNALD</sequence>
<dbReference type="GO" id="GO:0048046">
    <property type="term" value="C:apoplast"/>
    <property type="evidence" value="ECO:0007669"/>
    <property type="project" value="UniProtKB-SubCell"/>
</dbReference>
<reference evidence="8 9" key="1">
    <citation type="journal article" date="2014" name="Agronomy (Basel)">
        <title>A Draft Genome Sequence for Ensete ventricosum, the Drought-Tolerant Tree Against Hunger.</title>
        <authorList>
            <person name="Harrison J."/>
            <person name="Moore K.A."/>
            <person name="Paszkiewicz K."/>
            <person name="Jones T."/>
            <person name="Grant M."/>
            <person name="Ambacheew D."/>
            <person name="Muzemil S."/>
            <person name="Studholme D.J."/>
        </authorList>
    </citation>
    <scope>NUCLEOTIDE SEQUENCE [LARGE SCALE GENOMIC DNA]</scope>
</reference>
<comment type="subcellular location">
    <subcellularLocation>
        <location evidence="1">Secreted</location>
        <location evidence="1">Extracellular space</location>
        <location evidence="1">Apoplast</location>
    </subcellularLocation>
</comment>
<accession>A0A426X3T8</accession>
<dbReference type="PANTHER" id="PTHR31279:SF4">
    <property type="entry name" value="PROTEIN EXORDIUM-LIKE 5"/>
    <property type="match status" value="1"/>
</dbReference>
<keyword evidence="7" id="KW-1133">Transmembrane helix</keyword>
<organism evidence="8 9">
    <name type="scientific">Ensete ventricosum</name>
    <name type="common">Abyssinian banana</name>
    <name type="synonym">Musa ensete</name>
    <dbReference type="NCBI Taxonomy" id="4639"/>
    <lineage>
        <taxon>Eukaryota</taxon>
        <taxon>Viridiplantae</taxon>
        <taxon>Streptophyta</taxon>
        <taxon>Embryophyta</taxon>
        <taxon>Tracheophyta</taxon>
        <taxon>Spermatophyta</taxon>
        <taxon>Magnoliopsida</taxon>
        <taxon>Liliopsida</taxon>
        <taxon>Zingiberales</taxon>
        <taxon>Musaceae</taxon>
        <taxon>Ensete</taxon>
    </lineage>
</organism>
<dbReference type="AlphaFoldDB" id="A0A426X3T8"/>